<proteinExistence type="inferred from homology"/>
<dbReference type="PANTHER" id="PTHR24235">
    <property type="entry name" value="NEUROPEPTIDE Y RECEPTOR"/>
    <property type="match status" value="1"/>
</dbReference>
<protein>
    <submittedName>
        <fullName evidence="12">G_PROTEIN_RECEP_F1_2 domain-containing protein</fullName>
    </submittedName>
</protein>
<evidence type="ECO:0000256" key="9">
    <source>
        <dbReference type="SAM" id="Phobius"/>
    </source>
</evidence>
<dbReference type="GO" id="GO:0004930">
    <property type="term" value="F:G protein-coupled receptor activity"/>
    <property type="evidence" value="ECO:0007669"/>
    <property type="project" value="UniProtKB-KW"/>
</dbReference>
<keyword evidence="6 8" id="KW-0675">Receptor</keyword>
<keyword evidence="2 8" id="KW-0812">Transmembrane</keyword>
<feature type="transmembrane region" description="Helical" evidence="9">
    <location>
        <begin position="50"/>
        <end position="79"/>
    </location>
</feature>
<feature type="transmembrane region" description="Helical" evidence="9">
    <location>
        <begin position="132"/>
        <end position="154"/>
    </location>
</feature>
<dbReference type="PROSITE" id="PS00237">
    <property type="entry name" value="G_PROTEIN_RECEP_F1_1"/>
    <property type="match status" value="1"/>
</dbReference>
<dbReference type="InterPro" id="IPR000276">
    <property type="entry name" value="GPCR_Rhodpsn"/>
</dbReference>
<keyword evidence="11" id="KW-1185">Reference proteome</keyword>
<name>A0A5K4FCC4_SCHMA</name>
<dbReference type="InterPro" id="IPR017452">
    <property type="entry name" value="GPCR_Rhodpsn_7TM"/>
</dbReference>
<dbReference type="STRING" id="6183.A0A5K4FCC4"/>
<dbReference type="InParanoid" id="A0A5K4FCC4"/>
<keyword evidence="4 8" id="KW-0297">G-protein coupled receptor</keyword>
<dbReference type="Proteomes" id="UP000008854">
    <property type="component" value="Unassembled WGS sequence"/>
</dbReference>
<dbReference type="PANTHER" id="PTHR24235:SF12">
    <property type="entry name" value="G-PROTEIN COUPLED RECEPTORS FAMILY 1 PROFILE DOMAIN-CONTAINING PROTEIN"/>
    <property type="match status" value="1"/>
</dbReference>
<feature type="transmembrane region" description="Helical" evidence="9">
    <location>
        <begin position="216"/>
        <end position="234"/>
    </location>
</feature>
<dbReference type="AlphaFoldDB" id="A0A5K4FCC4"/>
<dbReference type="PRINTS" id="PR00237">
    <property type="entry name" value="GPCRRHODOPSN"/>
</dbReference>
<evidence type="ECO:0000256" key="8">
    <source>
        <dbReference type="RuleBase" id="RU000688"/>
    </source>
</evidence>
<reference evidence="11" key="1">
    <citation type="journal article" date="2012" name="PLoS Negl. Trop. Dis.">
        <title>A systematically improved high quality genome and transcriptome of the human blood fluke Schistosoma mansoni.</title>
        <authorList>
            <person name="Protasio A.V."/>
            <person name="Tsai I.J."/>
            <person name="Babbage A."/>
            <person name="Nichol S."/>
            <person name="Hunt M."/>
            <person name="Aslett M.A."/>
            <person name="De Silva N."/>
            <person name="Velarde G.S."/>
            <person name="Anderson T.J."/>
            <person name="Clark R.C."/>
            <person name="Davidson C."/>
            <person name="Dillon G.P."/>
            <person name="Holroyd N.E."/>
            <person name="LoVerde P.T."/>
            <person name="Lloyd C."/>
            <person name="McQuillan J."/>
            <person name="Oliveira G."/>
            <person name="Otto T.D."/>
            <person name="Parker-Manuel S.J."/>
            <person name="Quail M.A."/>
            <person name="Wilson R.A."/>
            <person name="Zerlotini A."/>
            <person name="Dunne D.W."/>
            <person name="Berriman M."/>
        </authorList>
    </citation>
    <scope>NUCLEOTIDE SEQUENCE [LARGE SCALE GENOMIC DNA]</scope>
    <source>
        <strain evidence="11">Puerto Rican</strain>
    </source>
</reference>
<feature type="domain" description="G-protein coupled receptors family 1 profile" evidence="10">
    <location>
        <begin position="70"/>
        <end position="235"/>
    </location>
</feature>
<feature type="transmembrane region" description="Helical" evidence="9">
    <location>
        <begin position="175"/>
        <end position="196"/>
    </location>
</feature>
<evidence type="ECO:0000256" key="6">
    <source>
        <dbReference type="ARBA" id="ARBA00023170"/>
    </source>
</evidence>
<evidence type="ECO:0000256" key="4">
    <source>
        <dbReference type="ARBA" id="ARBA00023040"/>
    </source>
</evidence>
<evidence type="ECO:0000256" key="3">
    <source>
        <dbReference type="ARBA" id="ARBA00022989"/>
    </source>
</evidence>
<dbReference type="GO" id="GO:0016020">
    <property type="term" value="C:membrane"/>
    <property type="evidence" value="ECO:0007669"/>
    <property type="project" value="UniProtKB-SubCell"/>
</dbReference>
<evidence type="ECO:0000313" key="12">
    <source>
        <dbReference type="WBParaSite" id="Smp_333690.1"/>
    </source>
</evidence>
<keyword evidence="3 9" id="KW-1133">Transmembrane helix</keyword>
<evidence type="ECO:0000259" key="10">
    <source>
        <dbReference type="PROSITE" id="PS50262"/>
    </source>
</evidence>
<dbReference type="WBParaSite" id="Smp_333690.1">
    <property type="protein sequence ID" value="Smp_333690.1"/>
    <property type="gene ID" value="Smp_333690"/>
</dbReference>
<sequence>MCDISTGCYTTLYKYLNYSTQLINNTIRDELLHIYWEEINELKNQSKIPILLIIIIILIFLIMIIFGIISSSLIIYIILRKYSMRTRGNLFILNLAISDLTLCLITQPFNLIRLLNGNYNWILGQFLCKFSSMFQGTNIFVSTFSITAIAIDRFQCIIYPTTHRGNINTAIKLNYLTWIIAIILASPLVYFSHITQLNHLQCTEKADNLTIQKLKVIYSLAALIIQYMTPLFIFT</sequence>
<keyword evidence="7 8" id="KW-0807">Transducer</keyword>
<dbReference type="SUPFAM" id="SSF81321">
    <property type="entry name" value="Family A G protein-coupled receptor-like"/>
    <property type="match status" value="1"/>
</dbReference>
<evidence type="ECO:0000256" key="7">
    <source>
        <dbReference type="ARBA" id="ARBA00023224"/>
    </source>
</evidence>
<dbReference type="Pfam" id="PF00001">
    <property type="entry name" value="7tm_1"/>
    <property type="match status" value="1"/>
</dbReference>
<dbReference type="Gene3D" id="1.20.1070.10">
    <property type="entry name" value="Rhodopsin 7-helix transmembrane proteins"/>
    <property type="match status" value="1"/>
</dbReference>
<evidence type="ECO:0000256" key="1">
    <source>
        <dbReference type="ARBA" id="ARBA00004141"/>
    </source>
</evidence>
<evidence type="ECO:0000313" key="11">
    <source>
        <dbReference type="Proteomes" id="UP000008854"/>
    </source>
</evidence>
<feature type="transmembrane region" description="Helical" evidence="9">
    <location>
        <begin position="91"/>
        <end position="112"/>
    </location>
</feature>
<dbReference type="PROSITE" id="PS50262">
    <property type="entry name" value="G_PROTEIN_RECEP_F1_2"/>
    <property type="match status" value="1"/>
</dbReference>
<organism evidence="11 12">
    <name type="scientific">Schistosoma mansoni</name>
    <name type="common">Blood fluke</name>
    <dbReference type="NCBI Taxonomy" id="6183"/>
    <lineage>
        <taxon>Eukaryota</taxon>
        <taxon>Metazoa</taxon>
        <taxon>Spiralia</taxon>
        <taxon>Lophotrochozoa</taxon>
        <taxon>Platyhelminthes</taxon>
        <taxon>Trematoda</taxon>
        <taxon>Digenea</taxon>
        <taxon>Strigeidida</taxon>
        <taxon>Schistosomatoidea</taxon>
        <taxon>Schistosomatidae</taxon>
        <taxon>Schistosoma</taxon>
    </lineage>
</organism>
<keyword evidence="5 9" id="KW-0472">Membrane</keyword>
<comment type="subcellular location">
    <subcellularLocation>
        <location evidence="1">Membrane</location>
        <topology evidence="1">Multi-pass membrane protein</topology>
    </subcellularLocation>
</comment>
<evidence type="ECO:0000256" key="2">
    <source>
        <dbReference type="ARBA" id="ARBA00022692"/>
    </source>
</evidence>
<comment type="similarity">
    <text evidence="8">Belongs to the G-protein coupled receptor 1 family.</text>
</comment>
<reference evidence="12" key="2">
    <citation type="submission" date="2019-11" db="UniProtKB">
        <authorList>
            <consortium name="WormBaseParasite"/>
        </authorList>
    </citation>
    <scope>IDENTIFICATION</scope>
    <source>
        <strain evidence="12">Puerto Rican</strain>
    </source>
</reference>
<evidence type="ECO:0000256" key="5">
    <source>
        <dbReference type="ARBA" id="ARBA00023136"/>
    </source>
</evidence>
<accession>A0A5K4FCC4</accession>